<feature type="compositionally biased region" description="Polar residues" evidence="3">
    <location>
        <begin position="777"/>
        <end position="791"/>
    </location>
</feature>
<feature type="compositionally biased region" description="Low complexity" evidence="3">
    <location>
        <begin position="704"/>
        <end position="718"/>
    </location>
</feature>
<feature type="domain" description="PH" evidence="4">
    <location>
        <begin position="238"/>
        <end position="347"/>
    </location>
</feature>
<comment type="caution">
    <text evidence="6">The sequence shown here is derived from an EMBL/GenBank/DDBJ whole genome shotgun (WGS) entry which is preliminary data.</text>
</comment>
<evidence type="ECO:0008006" key="8">
    <source>
        <dbReference type="Google" id="ProtNLM"/>
    </source>
</evidence>
<feature type="compositionally biased region" description="Low complexity" evidence="3">
    <location>
        <begin position="2059"/>
        <end position="2070"/>
    </location>
</feature>
<feature type="domain" description="DH" evidence="5">
    <location>
        <begin position="59"/>
        <end position="207"/>
    </location>
</feature>
<evidence type="ECO:0000313" key="7">
    <source>
        <dbReference type="Proteomes" id="UP000250572"/>
    </source>
</evidence>
<dbReference type="PANTHER" id="PTHR45924">
    <property type="entry name" value="FI17866P1"/>
    <property type="match status" value="1"/>
</dbReference>
<dbReference type="SUPFAM" id="SSF48065">
    <property type="entry name" value="DBL homology domain (DH-domain)"/>
    <property type="match status" value="1"/>
</dbReference>
<feature type="compositionally biased region" description="Polar residues" evidence="3">
    <location>
        <begin position="1156"/>
        <end position="1181"/>
    </location>
</feature>
<protein>
    <recommendedName>
        <fullName evidence="8">PH domain-containing protein</fullName>
    </recommendedName>
</protein>
<dbReference type="InterPro" id="IPR035899">
    <property type="entry name" value="DBL_dom_sf"/>
</dbReference>
<feature type="compositionally biased region" description="Basic and acidic residues" evidence="3">
    <location>
        <begin position="1308"/>
        <end position="1324"/>
    </location>
</feature>
<dbReference type="Gene3D" id="1.20.900.10">
    <property type="entry name" value="Dbl homology (DH) domain"/>
    <property type="match status" value="1"/>
</dbReference>
<feature type="compositionally biased region" description="Polar residues" evidence="3">
    <location>
        <begin position="1219"/>
        <end position="1245"/>
    </location>
</feature>
<feature type="compositionally biased region" description="Acidic residues" evidence="3">
    <location>
        <begin position="848"/>
        <end position="861"/>
    </location>
</feature>
<dbReference type="InterPro" id="IPR001849">
    <property type="entry name" value="PH_domain"/>
</dbReference>
<dbReference type="InterPro" id="IPR055251">
    <property type="entry name" value="SOS1_NGEF_PH"/>
</dbReference>
<feature type="compositionally biased region" description="Basic and acidic residues" evidence="3">
    <location>
        <begin position="982"/>
        <end position="993"/>
    </location>
</feature>
<accession>A0A315V7P1</accession>
<dbReference type="Pfam" id="PF22697">
    <property type="entry name" value="SOS1_NGEF_PH"/>
    <property type="match status" value="1"/>
</dbReference>
<feature type="region of interest" description="Disordered" evidence="3">
    <location>
        <begin position="699"/>
        <end position="1049"/>
    </location>
</feature>
<feature type="compositionally biased region" description="Polar residues" evidence="3">
    <location>
        <begin position="1418"/>
        <end position="1435"/>
    </location>
</feature>
<feature type="region of interest" description="Disordered" evidence="3">
    <location>
        <begin position="1138"/>
        <end position="1475"/>
    </location>
</feature>
<dbReference type="PANTHER" id="PTHR45924:SF3">
    <property type="entry name" value="PLECKSTRIN HOMOLOGY DOMAIN-CONTAINING FAMILY G MEMBER 2"/>
    <property type="match status" value="1"/>
</dbReference>
<feature type="region of interest" description="Disordered" evidence="3">
    <location>
        <begin position="1950"/>
        <end position="1971"/>
    </location>
</feature>
<feature type="region of interest" description="Disordered" evidence="3">
    <location>
        <begin position="480"/>
        <end position="501"/>
    </location>
</feature>
<feature type="region of interest" description="Disordered" evidence="3">
    <location>
        <begin position="2025"/>
        <end position="2073"/>
    </location>
</feature>
<feature type="compositionally biased region" description="Low complexity" evidence="3">
    <location>
        <begin position="1439"/>
        <end position="1451"/>
    </location>
</feature>
<feature type="region of interest" description="Disordered" evidence="3">
    <location>
        <begin position="1850"/>
        <end position="1901"/>
    </location>
</feature>
<dbReference type="STRING" id="33528.ENSGAFP00000027635"/>
<proteinExistence type="predicted"/>
<feature type="compositionally biased region" description="Basic and acidic residues" evidence="3">
    <location>
        <begin position="1348"/>
        <end position="1357"/>
    </location>
</feature>
<feature type="compositionally biased region" description="Basic and acidic residues" evidence="3">
    <location>
        <begin position="731"/>
        <end position="741"/>
    </location>
</feature>
<feature type="compositionally biased region" description="Polar residues" evidence="3">
    <location>
        <begin position="2038"/>
        <end position="2051"/>
    </location>
</feature>
<keyword evidence="2" id="KW-0175">Coiled coil</keyword>
<feature type="region of interest" description="Disordered" evidence="3">
    <location>
        <begin position="1488"/>
        <end position="1764"/>
    </location>
</feature>
<evidence type="ECO:0000259" key="4">
    <source>
        <dbReference type="PROSITE" id="PS50003"/>
    </source>
</evidence>
<dbReference type="Proteomes" id="UP000250572">
    <property type="component" value="Unassembled WGS sequence"/>
</dbReference>
<dbReference type="SUPFAM" id="SSF50729">
    <property type="entry name" value="PH domain-like"/>
    <property type="match status" value="1"/>
</dbReference>
<dbReference type="InterPro" id="IPR000219">
    <property type="entry name" value="DH_dom"/>
</dbReference>
<dbReference type="InterPro" id="IPR043324">
    <property type="entry name" value="PH_PLEKHG1_G2_G3"/>
</dbReference>
<feature type="coiled-coil region" evidence="2">
    <location>
        <begin position="615"/>
        <end position="642"/>
    </location>
</feature>
<feature type="compositionally biased region" description="Low complexity" evidence="3">
    <location>
        <begin position="1465"/>
        <end position="1475"/>
    </location>
</feature>
<dbReference type="GO" id="GO:0005085">
    <property type="term" value="F:guanyl-nucleotide exchange factor activity"/>
    <property type="evidence" value="ECO:0007669"/>
    <property type="project" value="InterPro"/>
</dbReference>
<feature type="compositionally biased region" description="Low complexity" evidence="3">
    <location>
        <begin position="1534"/>
        <end position="1549"/>
    </location>
</feature>
<feature type="compositionally biased region" description="Gly residues" evidence="3">
    <location>
        <begin position="1672"/>
        <end position="1684"/>
    </location>
</feature>
<dbReference type="SMART" id="SM00233">
    <property type="entry name" value="PH"/>
    <property type="match status" value="1"/>
</dbReference>
<feature type="compositionally biased region" description="Basic and acidic residues" evidence="3">
    <location>
        <begin position="1142"/>
        <end position="1155"/>
    </location>
</feature>
<feature type="compositionally biased region" description="Polar residues" evidence="3">
    <location>
        <begin position="810"/>
        <end position="819"/>
    </location>
</feature>
<organism evidence="6 7">
    <name type="scientific">Gambusia affinis</name>
    <name type="common">Western mosquitofish</name>
    <name type="synonym">Heterandria affinis</name>
    <dbReference type="NCBI Taxonomy" id="33528"/>
    <lineage>
        <taxon>Eukaryota</taxon>
        <taxon>Metazoa</taxon>
        <taxon>Chordata</taxon>
        <taxon>Craniata</taxon>
        <taxon>Vertebrata</taxon>
        <taxon>Euteleostomi</taxon>
        <taxon>Actinopterygii</taxon>
        <taxon>Neopterygii</taxon>
        <taxon>Teleostei</taxon>
        <taxon>Neoteleostei</taxon>
        <taxon>Acanthomorphata</taxon>
        <taxon>Ovalentaria</taxon>
        <taxon>Atherinomorphae</taxon>
        <taxon>Cyprinodontiformes</taxon>
        <taxon>Poeciliidae</taxon>
        <taxon>Poeciliinae</taxon>
        <taxon>Gambusia</taxon>
    </lineage>
</organism>
<reference evidence="6 7" key="1">
    <citation type="journal article" date="2018" name="G3 (Bethesda)">
        <title>A High-Quality Reference Genome for the Invasive Mosquitofish Gambusia affinis Using a Chicago Library.</title>
        <authorList>
            <person name="Hoffberg S.L."/>
            <person name="Troendle N.J."/>
            <person name="Glenn T.C."/>
            <person name="Mahmud O."/>
            <person name="Louha S."/>
            <person name="Chalopin D."/>
            <person name="Bennetzen J.L."/>
            <person name="Mauricio R."/>
        </authorList>
    </citation>
    <scope>NUCLEOTIDE SEQUENCE [LARGE SCALE GENOMIC DNA]</scope>
    <source>
        <strain evidence="6">NE01/NJP1002.9</strain>
        <tissue evidence="6">Muscle</tissue>
    </source>
</reference>
<dbReference type="EMBL" id="NHOQ01002149">
    <property type="protein sequence ID" value="PWA19375.1"/>
    <property type="molecule type" value="Genomic_DNA"/>
</dbReference>
<feature type="compositionally biased region" description="Polar residues" evidence="3">
    <location>
        <begin position="1713"/>
        <end position="1722"/>
    </location>
</feature>
<feature type="compositionally biased region" description="Polar residues" evidence="3">
    <location>
        <begin position="480"/>
        <end position="490"/>
    </location>
</feature>
<dbReference type="InterPro" id="IPR011993">
    <property type="entry name" value="PH-like_dom_sf"/>
</dbReference>
<dbReference type="GO" id="GO:0030833">
    <property type="term" value="P:regulation of actin filament polymerization"/>
    <property type="evidence" value="ECO:0007669"/>
    <property type="project" value="TreeGrafter"/>
</dbReference>
<keyword evidence="1" id="KW-0597">Phosphoprotein</keyword>
<feature type="compositionally biased region" description="Polar residues" evidence="3">
    <location>
        <begin position="1012"/>
        <end position="1026"/>
    </location>
</feature>
<sequence>MLQNGSPSSGLNPDLLGFPPCWTEPSSESSSVSEGPAGGRSVWRTFSLCSSCLRSSVAVLRDCMKTGSLVRFFQERQATLNHSLPLETYLLKPVQRILKYHLLLQADRKGGKTCGKCQRSGNRTFNGRFDDSRPPNVEHFRSIFMSPADTLLFQGNGSVQFQPLFLVLIRSHPRELSKHVDKSDPGYEVVEDAIVTMTAVAWYINDMKRKQEHAVRLQVGYSSKVEIESLLLNWSGPDLSGFGDLVLEGSFKVQRVKKERAFFLFDKMLLIAKKRLEQFIYSTHIFVRDTHPPVCPPCCNLQLVETLKDPLSFRVSDQTIPKQQHVVQTKNQEEKRLWVHYLKRLIVENHPASLPQKARQVLGDNFCQSPQFDQESLKKSCASPRLDDLHGFHRGRRQSEPPELLLYTPEKPRKGLPLLLEGTLPYRRTRRQSGSLQTQLRAHTTHTPICLFLLLKTSRRHFSLVVSPSRSFWIRPEPASGSSLQLQSSRAPAGPGSDGGPVRRLEDWRWNHIDRTDPALTRLLMLSVFTFSEWSDESACLWMFTSESGLQQTSVQLWMFNRSEVCRALGNRAHSACGEVKAMRLKVDVVLQQAGSEGELCPAESLGSADSSSTLASSVIEVETERRELEEEEEEEEELAGLRAPPTLSITEEILEFINQSRVMEGLSTTVRSSPCFSFGPSEVMTHVYLVFQHQDPPIEVRSPADPSSPLPAVASSPEQSLLVEPDQEGEDLKKSITDRDPADEDPDGSGEAAGVKREEAAETRPGSDDEDKQTPEKPSSSDLQPSISAEENTDRLMETEPPSPGPVSQPIQPGTIQRYQAPKKGSTLTNQDKKIIEKIRSYYEAAAEAEADEAEDEEEQREGATTRRRSSFSQIPSGLVKESVSRFTMQPTLDDTEATQESRSGSSSLPANVEEPPRSPEGEPESPDQLSPPRQNPDSEPRTFPEPEVQEEFYRGSPEEPEEGKSVAAKTTEEESLALSEHPDKKPKERTTEPQPSRAEPSLHGPEQEPGQATNQARTQSTWSRTKTRDPTNLRENLERFPSQSKVGRWSRHSKIVSANRALFEGMGSDVTGIGLFETNPVVDPVLMENSERILSKVQTLARMYSAKASTMKVPLLHKRVSTIRTQAWVSARLSELSAQNRDKSPPQQEKETEAQTGSETKTETQSCNGPIQNQTQTMIQEGRPEPQTDELQQEEAWPSVTRTGNQQDSLSPPRDLTCSTTPGESPCDQNQAVSSRTGPQPQGSSRDSPAEEEEDDEAAAVSPEPEESQEAGGGPEQDEGRRVDAAGGRQTSGNVSTPPLVAEGNGPDRDAAVERHEADKGGRSGLIPTPTESRTAGEPGLSQEPSPKETRREDGSEPAGSTGRPDKVDPTDLKIADGPQKDEAPPSPCSADSLLAGVQRASAVPWERRKPDEPLSGSSLRTTSPIPSVSNASLVHRSPSPLRSASASSVQAPPCSSPFRHIPVSSPTPASPAVFTSALSCLSPTASTVSSVRSPTPSLPLCGNSSSSRGTPSFPTPPLHSPTCSSSAFTRSLAASHISQSISQSMSKKGTARQQAPTIKLMNPSPSSTPDLRRRTPSPNPPTAQLGPAPAYTQLGCTKEGYQPPRCPPSSVRSSCLSPPSVSQCPPSPTAGLRQPRCSSPSPRPSFLHSKSASPQLGKKNSNNNNSAGYVGGAVSNGGCLGADGRTEPLQSQYPLWSGSHNRVARPFSASEPSSRVQSPTPSPTPASFVRFCSPPQHNYSSPMANKPPNPRSSRVGGSHNHLDLRLDLPRASFDGSSCGDSSACVSPQILSPPPIGVPVWTNNVAVPQPRNPRHSASPFLFSSTSGSQTYRIPSSPLPFQIVHRPLSSTLSDRPPSPARSAQRRSWADFGQRSLGFTGSGRRSFEQQASCPISPSSGWSSHSSSPSCLSSRAGLQCPLSPTRLTSGKGAISGQHFTSVSWPDVRELSSKYNGEDSPETSVSPTAPMSPVHLIPSPCQSDGQADWGDSQLEEGSCRTQLICAYVTRPSHQQTVSSSSCLIFSPSGLTSPPPESHQLHSLQVQRRPQVTASPPPPLTLSPSPIISSPFPKQGSQKASYATTVNLQIAGSGRITSYSSAQVSLTQTLQGGAGPPGSQDQMARRVSINGLSPVPQGCNRP</sequence>
<evidence type="ECO:0000259" key="5">
    <source>
        <dbReference type="PROSITE" id="PS50010"/>
    </source>
</evidence>
<feature type="compositionally biased region" description="Basic and acidic residues" evidence="3">
    <location>
        <begin position="755"/>
        <end position="776"/>
    </location>
</feature>
<dbReference type="Gene3D" id="2.30.29.30">
    <property type="entry name" value="Pleckstrin-homology domain (PH domain)/Phosphotyrosine-binding domain (PTB)"/>
    <property type="match status" value="1"/>
</dbReference>
<dbReference type="PROSITE" id="PS50010">
    <property type="entry name" value="DH_2"/>
    <property type="match status" value="1"/>
</dbReference>
<evidence type="ECO:0000313" key="6">
    <source>
        <dbReference type="EMBL" id="PWA19375.1"/>
    </source>
</evidence>
<gene>
    <name evidence="6" type="ORF">CCH79_00018370</name>
</gene>
<evidence type="ECO:0000256" key="2">
    <source>
        <dbReference type="SAM" id="Coils"/>
    </source>
</evidence>
<feature type="compositionally biased region" description="Acidic residues" evidence="3">
    <location>
        <begin position="1252"/>
        <end position="1271"/>
    </location>
</feature>
<feature type="compositionally biased region" description="Basic and acidic residues" evidence="3">
    <location>
        <begin position="1366"/>
        <end position="1386"/>
    </location>
</feature>
<feature type="compositionally biased region" description="Basic and acidic residues" evidence="3">
    <location>
        <begin position="1028"/>
        <end position="1040"/>
    </location>
</feature>
<dbReference type="PROSITE" id="PS50003">
    <property type="entry name" value="PH_DOMAIN"/>
    <property type="match status" value="1"/>
</dbReference>
<dbReference type="Pfam" id="PF00621">
    <property type="entry name" value="RhoGEF"/>
    <property type="match status" value="1"/>
</dbReference>
<evidence type="ECO:0000256" key="1">
    <source>
        <dbReference type="ARBA" id="ARBA00022553"/>
    </source>
</evidence>
<feature type="compositionally biased region" description="Low complexity" evidence="3">
    <location>
        <begin position="1611"/>
        <end position="1627"/>
    </location>
</feature>
<name>A0A315V7P1_GAMAF</name>
<feature type="compositionally biased region" description="Polar residues" evidence="3">
    <location>
        <begin position="1505"/>
        <end position="1515"/>
    </location>
</feature>
<keyword evidence="7" id="KW-1185">Reference proteome</keyword>
<feature type="compositionally biased region" description="Polar residues" evidence="3">
    <location>
        <begin position="1691"/>
        <end position="1703"/>
    </location>
</feature>
<dbReference type="GO" id="GO:0031267">
    <property type="term" value="F:small GTPase binding"/>
    <property type="evidence" value="ECO:0007669"/>
    <property type="project" value="TreeGrafter"/>
</dbReference>
<dbReference type="CDD" id="cd13243">
    <property type="entry name" value="PH_PLEKHG1_G2_G3"/>
    <property type="match status" value="1"/>
</dbReference>
<evidence type="ECO:0000256" key="3">
    <source>
        <dbReference type="SAM" id="MobiDB-lite"/>
    </source>
</evidence>
<feature type="compositionally biased region" description="Polar residues" evidence="3">
    <location>
        <begin position="1202"/>
        <end position="1212"/>
    </location>
</feature>
<feature type="compositionally biased region" description="Polar residues" evidence="3">
    <location>
        <begin position="886"/>
        <end position="911"/>
    </location>
</feature>
<feature type="compositionally biased region" description="Low complexity" evidence="3">
    <location>
        <begin position="1892"/>
        <end position="1901"/>
    </location>
</feature>
<feature type="compositionally biased region" description="Basic and acidic residues" evidence="3">
    <location>
        <begin position="832"/>
        <end position="842"/>
    </location>
</feature>
<feature type="compositionally biased region" description="Low complexity" evidence="3">
    <location>
        <begin position="1488"/>
        <end position="1498"/>
    </location>
</feature>